<dbReference type="EMBL" id="JAIKTU010000001">
    <property type="protein sequence ID" value="MBY0753851.1"/>
    <property type="molecule type" value="Genomic_DNA"/>
</dbReference>
<protein>
    <submittedName>
        <fullName evidence="1">Uncharacterized protein</fullName>
    </submittedName>
</protein>
<evidence type="ECO:0000313" key="2">
    <source>
        <dbReference type="Proteomes" id="UP001299068"/>
    </source>
</evidence>
<organism evidence="1 2">
    <name type="scientific">Clostridium sardiniense</name>
    <name type="common">Clostridium absonum</name>
    <dbReference type="NCBI Taxonomy" id="29369"/>
    <lineage>
        <taxon>Bacteria</taxon>
        <taxon>Bacillati</taxon>
        <taxon>Bacillota</taxon>
        <taxon>Clostridia</taxon>
        <taxon>Eubacteriales</taxon>
        <taxon>Clostridiaceae</taxon>
        <taxon>Clostridium</taxon>
    </lineage>
</organism>
<gene>
    <name evidence="1" type="ORF">K5V21_00140</name>
</gene>
<name>A0ABS7KST0_CLOSR</name>
<comment type="caution">
    <text evidence="1">The sequence shown here is derived from an EMBL/GenBank/DDBJ whole genome shotgun (WGS) entry which is preliminary data.</text>
</comment>
<dbReference type="Proteomes" id="UP001299068">
    <property type="component" value="Unassembled WGS sequence"/>
</dbReference>
<sequence length="115" mass="13509">MKFKIEKNLRIINELMSFCYHFLAEDITVNVKNIDNTSNITIDAIIDNFPKDDYDNLVQTLNIPRQHEVEQYYWHLGGESEFDCELSLVGMMVDSANINYESNVLHIELQRIESH</sequence>
<dbReference type="RefSeq" id="WP_204593846.1">
    <property type="nucleotide sequence ID" value="NZ_JAFBDA010000003.1"/>
</dbReference>
<reference evidence="1 2" key="1">
    <citation type="journal article" date="2021" name="Cell Host Microbe">
        <title>in vivo commensal control of Clostridioides difficile virulence.</title>
        <authorList>
            <person name="Girinathan B.P."/>
            <person name="Dibenedetto N."/>
            <person name="Worley J.N."/>
            <person name="Peltier J."/>
            <person name="Arrieta-Ortiz M.L."/>
            <person name="Rupa Christinal Immanuel S."/>
            <person name="Lavin R."/>
            <person name="Delaney M.L."/>
            <person name="Cummins C."/>
            <person name="Hoffmann M."/>
            <person name="Luo Y."/>
            <person name="Gonzalez-Escalona N."/>
            <person name="Allard M."/>
            <person name="Onderdonk A.B."/>
            <person name="Gerber G.K."/>
            <person name="Sonenshein A.L."/>
            <person name="Baliga N."/>
            <person name="Dupuy B."/>
            <person name="Bry L."/>
        </authorList>
    </citation>
    <scope>NUCLEOTIDE SEQUENCE [LARGE SCALE GENOMIC DNA]</scope>
    <source>
        <strain evidence="1 2">DSM 599</strain>
    </source>
</reference>
<evidence type="ECO:0000313" key="1">
    <source>
        <dbReference type="EMBL" id="MBY0753851.1"/>
    </source>
</evidence>
<accession>A0ABS7KST0</accession>
<proteinExistence type="predicted"/>
<keyword evidence="2" id="KW-1185">Reference proteome</keyword>